<dbReference type="GO" id="GO:0042795">
    <property type="term" value="P:snRNA transcription by RNA polymerase II"/>
    <property type="evidence" value="ECO:0007669"/>
    <property type="project" value="TreeGrafter"/>
</dbReference>
<dbReference type="Proteomes" id="UP001460270">
    <property type="component" value="Unassembled WGS sequence"/>
</dbReference>
<evidence type="ECO:0000259" key="8">
    <source>
        <dbReference type="PROSITE" id="PS51980"/>
    </source>
</evidence>
<feature type="compositionally biased region" description="Polar residues" evidence="7">
    <location>
        <begin position="262"/>
        <end position="274"/>
    </location>
</feature>
<evidence type="ECO:0000313" key="9">
    <source>
        <dbReference type="EMBL" id="KAK7891347.1"/>
    </source>
</evidence>
<comment type="caution">
    <text evidence="9">The sequence shown here is derived from an EMBL/GenBank/DDBJ whole genome shotgun (WGS) entry which is preliminary data.</text>
</comment>
<gene>
    <name evidence="9" type="ORF">WMY93_023310</name>
</gene>
<dbReference type="InterPro" id="IPR031176">
    <property type="entry name" value="ELL/occludin"/>
</dbReference>
<dbReference type="InterPro" id="IPR010844">
    <property type="entry name" value="Occludin_ELL"/>
</dbReference>
<comment type="subcellular location">
    <subcellularLocation>
        <location evidence="1">Nucleus</location>
    </subcellularLocation>
</comment>
<dbReference type="SUPFAM" id="SSF46785">
    <property type="entry name" value="Winged helix' DNA-binding domain"/>
    <property type="match status" value="1"/>
</dbReference>
<dbReference type="InterPro" id="IPR042065">
    <property type="entry name" value="E3_ELL-like"/>
</dbReference>
<keyword evidence="5" id="KW-0539">Nucleus</keyword>
<feature type="compositionally biased region" description="Polar residues" evidence="7">
    <location>
        <begin position="373"/>
        <end position="382"/>
    </location>
</feature>
<dbReference type="PANTHER" id="PTHR23288:SF12">
    <property type="entry name" value="RNA POLYMERASE II ELONGATION FACTOR ELL2 ISOFORM X1"/>
    <property type="match status" value="1"/>
</dbReference>
<protein>
    <recommendedName>
        <fullName evidence="8">OCEL domain-containing protein</fullName>
    </recommendedName>
</protein>
<feature type="compositionally biased region" description="Basic and acidic residues" evidence="7">
    <location>
        <begin position="395"/>
        <end position="404"/>
    </location>
</feature>
<dbReference type="SUPFAM" id="SSF144292">
    <property type="entry name" value="occludin/ELL-like"/>
    <property type="match status" value="1"/>
</dbReference>
<organism evidence="9 10">
    <name type="scientific">Mugilogobius chulae</name>
    <name type="common">yellowstripe goby</name>
    <dbReference type="NCBI Taxonomy" id="88201"/>
    <lineage>
        <taxon>Eukaryota</taxon>
        <taxon>Metazoa</taxon>
        <taxon>Chordata</taxon>
        <taxon>Craniata</taxon>
        <taxon>Vertebrata</taxon>
        <taxon>Euteleostomi</taxon>
        <taxon>Actinopterygii</taxon>
        <taxon>Neopterygii</taxon>
        <taxon>Teleostei</taxon>
        <taxon>Neoteleostei</taxon>
        <taxon>Acanthomorphata</taxon>
        <taxon>Gobiaria</taxon>
        <taxon>Gobiiformes</taxon>
        <taxon>Gobioidei</taxon>
        <taxon>Gobiidae</taxon>
        <taxon>Gobionellinae</taxon>
        <taxon>Mugilogobius</taxon>
    </lineage>
</organism>
<comment type="similarity">
    <text evidence="2 6">Belongs to the ELL/occludin family.</text>
</comment>
<reference evidence="10" key="1">
    <citation type="submission" date="2024-04" db="EMBL/GenBank/DDBJ databases">
        <title>Salinicola lusitanus LLJ914,a marine bacterium isolated from the Okinawa Trough.</title>
        <authorList>
            <person name="Li J."/>
        </authorList>
    </citation>
    <scope>NUCLEOTIDE SEQUENCE [LARGE SCALE GENOMIC DNA]</scope>
</reference>
<evidence type="ECO:0000256" key="1">
    <source>
        <dbReference type="ARBA" id="ARBA00004123"/>
    </source>
</evidence>
<dbReference type="InterPro" id="IPR019464">
    <property type="entry name" value="ELL_N"/>
</dbReference>
<evidence type="ECO:0000256" key="6">
    <source>
        <dbReference type="PROSITE-ProRule" id="PRU01324"/>
    </source>
</evidence>
<keyword evidence="3" id="KW-0805">Transcription regulation</keyword>
<dbReference type="PANTHER" id="PTHR23288">
    <property type="entry name" value="OCCLUDIN AND RNA POLYMERASE II ELONGATION FACTOR ELL"/>
    <property type="match status" value="1"/>
</dbReference>
<dbReference type="Pfam" id="PF10390">
    <property type="entry name" value="ELL"/>
    <property type="match status" value="2"/>
</dbReference>
<evidence type="ECO:0000313" key="10">
    <source>
        <dbReference type="Proteomes" id="UP001460270"/>
    </source>
</evidence>
<feature type="compositionally biased region" description="Polar residues" evidence="7">
    <location>
        <begin position="311"/>
        <end position="330"/>
    </location>
</feature>
<feature type="region of interest" description="Disordered" evidence="7">
    <location>
        <begin position="262"/>
        <end position="426"/>
    </location>
</feature>
<feature type="domain" description="OCEL" evidence="8">
    <location>
        <begin position="435"/>
        <end position="545"/>
    </location>
</feature>
<dbReference type="GO" id="GO:0006368">
    <property type="term" value="P:transcription elongation by RNA polymerase II"/>
    <property type="evidence" value="ECO:0007669"/>
    <property type="project" value="InterPro"/>
</dbReference>
<feature type="compositionally biased region" description="Basic residues" evidence="7">
    <location>
        <begin position="383"/>
        <end position="394"/>
    </location>
</feature>
<keyword evidence="4" id="KW-0804">Transcription</keyword>
<evidence type="ECO:0000256" key="5">
    <source>
        <dbReference type="ARBA" id="ARBA00023242"/>
    </source>
</evidence>
<dbReference type="PROSITE" id="PS51980">
    <property type="entry name" value="OCEL"/>
    <property type="match status" value="1"/>
</dbReference>
<dbReference type="InterPro" id="IPR036390">
    <property type="entry name" value="WH_DNA-bd_sf"/>
</dbReference>
<dbReference type="Gene3D" id="6.10.140.340">
    <property type="match status" value="1"/>
</dbReference>
<sequence>MCKHVNVAFIIGRNGSAEAGASVWTLLWTNPKELGEPEPVPRELTDTALRTLEGYQKLKVSLSQRPTICFTGNQGYLKIPAPTPEYPDGFRVFSFYLSNESKDKPQSSFVCVQQYVSGEGKDLLKDKGSIQDKITICATDDSYQTTRERMSQVEKDTWSRSAIEIDPAPGKFVKRKQALGSEGFNKLSPSYKRNPAHSPAAQRPLLERVTHLLVSTLNYKDQSYSLKEELYRQVQRDWPGYTEEDRQLIHRLLIRKLPPLHSSQLRSPQSNHSSFRAAGDSPSRLSPAKSVKRPLNPAFLNCKTPKKQRLDVSQDTTTSPRTTENSSSQVRVEFVSSPLCSPHKLGSSTTAVTASPQTERTVPASPLSRLIDSPSTETQFTNGHHKKKHKKHKDKERARLKSDWIESSPHQKTQDNLKEREQKSTCDSRITEELPDYLIKYKPVTSVEQRQKYQEDFSAEYNQYRALHDHITTVTDMFIQLASKINTLSPGTQEHKLMEDRILQKYKKYKKRFPGYRDEKRHCQYLHQKLSHIKGLITDYDRAHGLT</sequence>
<name>A0AAW0NG10_9GOBI</name>
<keyword evidence="10" id="KW-1185">Reference proteome</keyword>
<dbReference type="Gene3D" id="1.10.10.2670">
    <property type="entry name" value="E3 ubiquitin-protein ligase"/>
    <property type="match status" value="1"/>
</dbReference>
<accession>A0AAW0NG10</accession>
<proteinExistence type="inferred from homology"/>
<evidence type="ECO:0000256" key="4">
    <source>
        <dbReference type="ARBA" id="ARBA00023163"/>
    </source>
</evidence>
<dbReference type="GO" id="GO:0008023">
    <property type="term" value="C:transcription elongation factor complex"/>
    <property type="evidence" value="ECO:0007669"/>
    <property type="project" value="InterPro"/>
</dbReference>
<evidence type="ECO:0000256" key="2">
    <source>
        <dbReference type="ARBA" id="ARBA00009171"/>
    </source>
</evidence>
<dbReference type="GO" id="GO:0032968">
    <property type="term" value="P:positive regulation of transcription elongation by RNA polymerase II"/>
    <property type="evidence" value="ECO:0007669"/>
    <property type="project" value="TreeGrafter"/>
</dbReference>
<feature type="compositionally biased region" description="Basic and acidic residues" evidence="7">
    <location>
        <begin position="412"/>
        <end position="426"/>
    </location>
</feature>
<dbReference type="Pfam" id="PF07303">
    <property type="entry name" value="Occludin_ELL"/>
    <property type="match status" value="1"/>
</dbReference>
<dbReference type="GO" id="GO:0000987">
    <property type="term" value="F:cis-regulatory region sequence-specific DNA binding"/>
    <property type="evidence" value="ECO:0007669"/>
    <property type="project" value="TreeGrafter"/>
</dbReference>
<dbReference type="EMBL" id="JBBPFD010000017">
    <property type="protein sequence ID" value="KAK7891347.1"/>
    <property type="molecule type" value="Genomic_DNA"/>
</dbReference>
<evidence type="ECO:0000256" key="7">
    <source>
        <dbReference type="SAM" id="MobiDB-lite"/>
    </source>
</evidence>
<feature type="compositionally biased region" description="Polar residues" evidence="7">
    <location>
        <begin position="346"/>
        <end position="360"/>
    </location>
</feature>
<evidence type="ECO:0000256" key="3">
    <source>
        <dbReference type="ARBA" id="ARBA00023015"/>
    </source>
</evidence>
<dbReference type="AlphaFoldDB" id="A0AAW0NG10"/>